<dbReference type="PANTHER" id="PTHR31834:SF1">
    <property type="entry name" value="INITIATION-SPECIFIC ALPHA-1,6-MANNOSYLTRANSFERASE"/>
    <property type="match status" value="1"/>
</dbReference>
<dbReference type="GO" id="GO:0006487">
    <property type="term" value="P:protein N-linked glycosylation"/>
    <property type="evidence" value="ECO:0007669"/>
    <property type="project" value="TreeGrafter"/>
</dbReference>
<dbReference type="InterPro" id="IPR039367">
    <property type="entry name" value="Och1-like"/>
</dbReference>
<keyword evidence="2" id="KW-1185">Reference proteome</keyword>
<evidence type="ECO:0000313" key="1">
    <source>
        <dbReference type="EMBL" id="AWV98025.1"/>
    </source>
</evidence>
<gene>
    <name evidence="1" type="ORF">DJ013_07505</name>
</gene>
<dbReference type="KEGG" id="als:DJ013_07505"/>
<dbReference type="Proteomes" id="UP000249873">
    <property type="component" value="Chromosome"/>
</dbReference>
<organism evidence="1 2">
    <name type="scientific">Arcticibacterium luteifluviistationis</name>
    <dbReference type="NCBI Taxonomy" id="1784714"/>
    <lineage>
        <taxon>Bacteria</taxon>
        <taxon>Pseudomonadati</taxon>
        <taxon>Bacteroidota</taxon>
        <taxon>Cytophagia</taxon>
        <taxon>Cytophagales</taxon>
        <taxon>Leadbetterellaceae</taxon>
        <taxon>Arcticibacterium</taxon>
    </lineage>
</organism>
<dbReference type="Gene3D" id="3.90.550.20">
    <property type="match status" value="2"/>
</dbReference>
<dbReference type="AlphaFoldDB" id="A0A2Z4GAB8"/>
<dbReference type="SUPFAM" id="SSF53448">
    <property type="entry name" value="Nucleotide-diphospho-sugar transferases"/>
    <property type="match status" value="2"/>
</dbReference>
<dbReference type="GO" id="GO:0000009">
    <property type="term" value="F:alpha-1,6-mannosyltransferase activity"/>
    <property type="evidence" value="ECO:0007669"/>
    <property type="project" value="InterPro"/>
</dbReference>
<name>A0A2Z4GAB8_9BACT</name>
<sequence length="766" mass="89578">MIPKKIFQTWKDNHFTDGMKQAKDSWLINHDFSYQFFNDTECLEFIRSNFSKEEAIAFMDLIPGAFKADLFRLCVLYIHGGVYADVDTICLSKIQSLLSDNVNFIVCRDDPMAKKWLWNGFIASTPQHPILKLAISKILSNVKTKDNKFYLDYTGPALLGKTVNQYLGQDIEKDFELGFEGKTNILVLEHNNGHISHQGKQIIKCEYPTKNTDNLPSYFWDNVEKNRIYRQIPRQVFYTALDVFDVNDYMTESFKQHNPEYEIKFFNQYSVDKWFINTGYNQFYKTLTNRGEISDFFRYCYLYENGGVYVDTDTFCNQPLDNWITYQDIIFGLEGNVVKEGFFKDDFFGIGYQIDNKLLSVCNWAIACKKHHPLMKQIIEDIMENPSNKGVLVNTGPGRITAHVIDYFGKDKDYTKDVTKDNSTCLSINGFGSNQGHSDAKKYDNPFSITDKDIYITHMFEGTWRGTKTKHDIILLPKEPHPSVSHNLTLYKVTEGYKGISRYDINQERTIFMEKIGEVKTVKAYSLTDDFKLIDSEIFPISGYLDLAKFEDYRAFNYKSKLYYSVAYVDKDWNTYMSVLDEHYNFLGDVIIDQYNKTAFVAGKEVFFEKNWLFFERDNELYFIYSTTPHLVIYKCQDFDNLIFKKHTTQNIDNKHSIPRNEMYHTKKVSTGGSTNPILIDGYYYYLIHTKIYAERAYNHWLVKLTQDLEFVSISEIPFVSKNIGFALFFIMSMIESGDELILSGGVEDNQNFIWKIPKKHLEKFS</sequence>
<protein>
    <recommendedName>
        <fullName evidence="3">Alpha 1,4-glycosyltransferase domain-containing protein</fullName>
    </recommendedName>
</protein>
<dbReference type="InterPro" id="IPR007577">
    <property type="entry name" value="GlycoTrfase_DXD_sugar-bd_CS"/>
</dbReference>
<proteinExistence type="predicted"/>
<dbReference type="Pfam" id="PF04488">
    <property type="entry name" value="Gly_transf_sug"/>
    <property type="match status" value="2"/>
</dbReference>
<dbReference type="PANTHER" id="PTHR31834">
    <property type="entry name" value="INITIATION-SPECIFIC ALPHA-1,6-MANNOSYLTRANSFERASE"/>
    <property type="match status" value="1"/>
</dbReference>
<dbReference type="EMBL" id="CP029480">
    <property type="protein sequence ID" value="AWV98025.1"/>
    <property type="molecule type" value="Genomic_DNA"/>
</dbReference>
<dbReference type="InterPro" id="IPR029044">
    <property type="entry name" value="Nucleotide-diphossugar_trans"/>
</dbReference>
<accession>A0A2Z4GAB8</accession>
<evidence type="ECO:0008006" key="3">
    <source>
        <dbReference type="Google" id="ProtNLM"/>
    </source>
</evidence>
<evidence type="ECO:0000313" key="2">
    <source>
        <dbReference type="Proteomes" id="UP000249873"/>
    </source>
</evidence>
<reference evidence="1 2" key="1">
    <citation type="submission" date="2018-05" db="EMBL/GenBank/DDBJ databases">
        <title>Complete genome sequence of Arcticibacterium luteifluviistationis SM1504T, a cytophagaceae bacterium isolated from Arctic surface seawater.</title>
        <authorList>
            <person name="Li Y."/>
            <person name="Qin Q.-L."/>
        </authorList>
    </citation>
    <scope>NUCLEOTIDE SEQUENCE [LARGE SCALE GENOMIC DNA]</scope>
    <source>
        <strain evidence="1 2">SM1504</strain>
    </source>
</reference>
<dbReference type="OrthoDB" id="277808at2"/>